<organism evidence="2 3">
    <name type="scientific">Dinothrombium tinctorium</name>
    <dbReference type="NCBI Taxonomy" id="1965070"/>
    <lineage>
        <taxon>Eukaryota</taxon>
        <taxon>Metazoa</taxon>
        <taxon>Ecdysozoa</taxon>
        <taxon>Arthropoda</taxon>
        <taxon>Chelicerata</taxon>
        <taxon>Arachnida</taxon>
        <taxon>Acari</taxon>
        <taxon>Acariformes</taxon>
        <taxon>Trombidiformes</taxon>
        <taxon>Prostigmata</taxon>
        <taxon>Anystina</taxon>
        <taxon>Parasitengona</taxon>
        <taxon>Trombidioidea</taxon>
        <taxon>Trombidiidae</taxon>
        <taxon>Dinothrombium</taxon>
    </lineage>
</organism>
<keyword evidence="3" id="KW-1185">Reference proteome</keyword>
<protein>
    <submittedName>
        <fullName evidence="2">Uncharacterized protein</fullName>
    </submittedName>
</protein>
<gene>
    <name evidence="2" type="ORF">B4U79_16078</name>
</gene>
<accession>A0A3S3SIM7</accession>
<evidence type="ECO:0000313" key="3">
    <source>
        <dbReference type="Proteomes" id="UP000285301"/>
    </source>
</evidence>
<proteinExistence type="predicted"/>
<reference evidence="2 3" key="1">
    <citation type="journal article" date="2018" name="Gigascience">
        <title>Genomes of trombidid mites reveal novel predicted allergens and laterally-transferred genes associated with secondary metabolism.</title>
        <authorList>
            <person name="Dong X."/>
            <person name="Chaisiri K."/>
            <person name="Xia D."/>
            <person name="Armstrong S.D."/>
            <person name="Fang Y."/>
            <person name="Donnelly M.J."/>
            <person name="Kadowaki T."/>
            <person name="McGarry J.W."/>
            <person name="Darby A.C."/>
            <person name="Makepeace B.L."/>
        </authorList>
    </citation>
    <scope>NUCLEOTIDE SEQUENCE [LARGE SCALE GENOMIC DNA]</scope>
    <source>
        <strain evidence="2">UoL-WK</strain>
    </source>
</reference>
<dbReference type="Proteomes" id="UP000285301">
    <property type="component" value="Unassembled WGS sequence"/>
</dbReference>
<dbReference type="EMBL" id="NCKU01000677">
    <property type="protein sequence ID" value="RWS14584.1"/>
    <property type="molecule type" value="Genomic_DNA"/>
</dbReference>
<dbReference type="AlphaFoldDB" id="A0A3S3SIM7"/>
<evidence type="ECO:0000256" key="1">
    <source>
        <dbReference type="SAM" id="MobiDB-lite"/>
    </source>
</evidence>
<evidence type="ECO:0000313" key="2">
    <source>
        <dbReference type="EMBL" id="RWS14584.1"/>
    </source>
</evidence>
<comment type="caution">
    <text evidence="2">The sequence shown here is derived from an EMBL/GenBank/DDBJ whole genome shotgun (WGS) entry which is preliminary data.</text>
</comment>
<name>A0A3S3SIM7_9ACAR</name>
<feature type="region of interest" description="Disordered" evidence="1">
    <location>
        <begin position="1"/>
        <end position="25"/>
    </location>
</feature>
<sequence length="68" mass="7923">MQKHCFKLGKINSTANSPSSSPSPISHLHQYYDSEIDKRRHTNWIRFLTITSEFDSRVNLICSKQKVD</sequence>